<dbReference type="Proteomes" id="UP000241426">
    <property type="component" value="Unassembled WGS sequence"/>
</dbReference>
<name>A0A2T3KM77_9GAMM</name>
<comment type="caution">
    <text evidence="1">The sequence shown here is derived from an EMBL/GenBank/DDBJ whole genome shotgun (WGS) entry which is preliminary data.</text>
</comment>
<accession>A0A2T3KM77</accession>
<organism evidence="1 2">
    <name type="scientific">Photobacterium kishitanii</name>
    <dbReference type="NCBI Taxonomy" id="318456"/>
    <lineage>
        <taxon>Bacteria</taxon>
        <taxon>Pseudomonadati</taxon>
        <taxon>Pseudomonadota</taxon>
        <taxon>Gammaproteobacteria</taxon>
        <taxon>Vibrionales</taxon>
        <taxon>Vibrionaceae</taxon>
        <taxon>Photobacterium</taxon>
    </lineage>
</organism>
<sequence>MNIVDNGEELVEITTTFGSVTSSDIFSDPDYYLMDLILKINAELGADMLTVSYREGLSVQIADEEPVVFYSSTPCDVFYVSEMMSKLFSRLRTHLTRNHFS</sequence>
<dbReference type="AlphaFoldDB" id="A0A2T3KM77"/>
<reference evidence="1 2" key="1">
    <citation type="submission" date="2018-01" db="EMBL/GenBank/DDBJ databases">
        <title>Whole genome sequencing of Histamine producing bacteria.</title>
        <authorList>
            <person name="Butler K."/>
        </authorList>
    </citation>
    <scope>NUCLEOTIDE SEQUENCE [LARGE SCALE GENOMIC DNA]</scope>
    <source>
        <strain evidence="1 2">FS-7.2</strain>
    </source>
</reference>
<proteinExistence type="predicted"/>
<evidence type="ECO:0000313" key="2">
    <source>
        <dbReference type="Proteomes" id="UP000241426"/>
    </source>
</evidence>
<evidence type="ECO:0000313" key="1">
    <source>
        <dbReference type="EMBL" id="PSV00891.1"/>
    </source>
</evidence>
<dbReference type="RefSeq" id="WP_107288618.1">
    <property type="nucleotide sequence ID" value="NZ_PYNF01000002.1"/>
</dbReference>
<protein>
    <submittedName>
        <fullName evidence="1">Uncharacterized protein</fullName>
    </submittedName>
</protein>
<dbReference type="EMBL" id="PYNF01000002">
    <property type="protein sequence ID" value="PSV00891.1"/>
    <property type="molecule type" value="Genomic_DNA"/>
</dbReference>
<gene>
    <name evidence="1" type="ORF">C9J27_02370</name>
</gene>